<keyword evidence="3" id="KW-1185">Reference proteome</keyword>
<dbReference type="Pfam" id="PF04056">
    <property type="entry name" value="Ssl1"/>
    <property type="match status" value="1"/>
</dbReference>
<dbReference type="GeneID" id="6996626"/>
<dbReference type="Gene3D" id="3.40.50.410">
    <property type="entry name" value="von Willebrand factor, type A domain"/>
    <property type="match status" value="1"/>
</dbReference>
<dbReference type="GO" id="GO:0006289">
    <property type="term" value="P:nucleotide-excision repair"/>
    <property type="evidence" value="ECO:0007669"/>
    <property type="project" value="InterPro"/>
</dbReference>
<feature type="domain" description="Ssl1-like" evidence="1">
    <location>
        <begin position="86"/>
        <end position="282"/>
    </location>
</feature>
<dbReference type="SUPFAM" id="SSF53300">
    <property type="entry name" value="vWA-like"/>
    <property type="match status" value="1"/>
</dbReference>
<evidence type="ECO:0000259" key="1">
    <source>
        <dbReference type="Pfam" id="PF04056"/>
    </source>
</evidence>
<dbReference type="AlphaFoldDB" id="B6AG17"/>
<dbReference type="NCBIfam" id="TIGR00622">
    <property type="entry name" value="ssl1"/>
    <property type="match status" value="1"/>
</dbReference>
<proteinExistence type="predicted"/>
<organism evidence="2 3">
    <name type="scientific">Cryptosporidium muris (strain RN66)</name>
    <dbReference type="NCBI Taxonomy" id="441375"/>
    <lineage>
        <taxon>Eukaryota</taxon>
        <taxon>Sar</taxon>
        <taxon>Alveolata</taxon>
        <taxon>Apicomplexa</taxon>
        <taxon>Conoidasida</taxon>
        <taxon>Coccidia</taxon>
        <taxon>Eucoccidiorida</taxon>
        <taxon>Eimeriorina</taxon>
        <taxon>Cryptosporidiidae</taxon>
        <taxon>Cryptosporidium</taxon>
    </lineage>
</organism>
<dbReference type="InterPro" id="IPR007198">
    <property type="entry name" value="Ssl1-like"/>
</dbReference>
<accession>B6AG17</accession>
<dbReference type="RefSeq" id="XP_002141507.1">
    <property type="nucleotide sequence ID" value="XM_002141471.1"/>
</dbReference>
<evidence type="ECO:0000313" key="2">
    <source>
        <dbReference type="EMBL" id="EEA07158.1"/>
    </source>
</evidence>
<dbReference type="PANTHER" id="PTHR12695">
    <property type="entry name" value="GENERAL TRANSCRIPTION FACTOR IIH SUBUNIT 2"/>
    <property type="match status" value="1"/>
</dbReference>
<reference evidence="2" key="1">
    <citation type="submission" date="2008-06" db="EMBL/GenBank/DDBJ databases">
        <authorList>
            <person name="Lorenzi H."/>
            <person name="Inman J."/>
            <person name="Miller J."/>
            <person name="Schobel S."/>
            <person name="Amedeo P."/>
            <person name="Caler E.V."/>
            <person name="da Silva J."/>
        </authorList>
    </citation>
    <scope>NUCLEOTIDE SEQUENCE [LARGE SCALE GENOMIC DNA]</scope>
    <source>
        <strain evidence="2">RN66</strain>
    </source>
</reference>
<evidence type="ECO:0000313" key="3">
    <source>
        <dbReference type="Proteomes" id="UP000001460"/>
    </source>
</evidence>
<name>B6AG17_CRYMR</name>
<sequence>MDLVEKIADVYKRNERFDNDTLLYTWEQGVNKTWEKLVETSSGLALLDHSLQSDQWNITKQELDDILKISKSLNTRRGFLRNIVIILDMSSSMLELDYKPDRLQCMVRCIDTFICNLLQENPLTQISVISIRNGLTSIVTTYNSNYREIVSGILSEAKNGCSGVMSIRNGLEKAKQLLASIPPYGTKEIVFFLGSMRSIDNDSMLNEWLDDFIAHNIVINALLFIPELFIIKTITTKTGGICLCALNSEHMLQLLLENFVKPPSYSQLNTPLHINLVPMGFPMYFNNSGYPLQCSCHKSITSDGYCCPRCKSLVCYLPIKCPICNLYLASANHLTKSFAFLFKPPSMEVLQLNPGEYKSDIPRHCRFCQNLFTSKATYRNGFPFSLIKCTNCCSFLCIDCCKLILLALHQCPECFNSTKSLDNT</sequence>
<dbReference type="EMBL" id="DS989732">
    <property type="protein sequence ID" value="EEA07158.1"/>
    <property type="molecule type" value="Genomic_DNA"/>
</dbReference>
<dbReference type="eggNOG" id="KOG2807">
    <property type="taxonomic scope" value="Eukaryota"/>
</dbReference>
<dbReference type="InterPro" id="IPR036465">
    <property type="entry name" value="vWFA_dom_sf"/>
</dbReference>
<dbReference type="OrthoDB" id="284275at2759"/>
<dbReference type="Proteomes" id="UP000001460">
    <property type="component" value="Unassembled WGS sequence"/>
</dbReference>
<dbReference type="STRING" id="441375.B6AG17"/>
<dbReference type="PANTHER" id="PTHR12695:SF2">
    <property type="entry name" value="GENERAL TRANSCRIPTION FACTOR IIH SUBUNIT 2-RELATED"/>
    <property type="match status" value="1"/>
</dbReference>
<dbReference type="GO" id="GO:0006351">
    <property type="term" value="P:DNA-templated transcription"/>
    <property type="evidence" value="ECO:0007669"/>
    <property type="project" value="InterPro"/>
</dbReference>
<dbReference type="GO" id="GO:0005675">
    <property type="term" value="C:transcription factor TFIIH holo complex"/>
    <property type="evidence" value="ECO:0007669"/>
    <property type="project" value="TreeGrafter"/>
</dbReference>
<dbReference type="OMA" id="INWVEVP"/>
<protein>
    <submittedName>
        <fullName evidence="2">Suppressor of stem-loop protein 1, putative</fullName>
    </submittedName>
</protein>
<dbReference type="InterPro" id="IPR012170">
    <property type="entry name" value="TFIIH_SSL1/p44"/>
</dbReference>
<gene>
    <name evidence="2" type="ORF">CMU_000280</name>
</gene>
<dbReference type="GO" id="GO:0006357">
    <property type="term" value="P:regulation of transcription by RNA polymerase II"/>
    <property type="evidence" value="ECO:0007669"/>
    <property type="project" value="TreeGrafter"/>
</dbReference>
<dbReference type="GO" id="GO:0000439">
    <property type="term" value="C:transcription factor TFIIH core complex"/>
    <property type="evidence" value="ECO:0007669"/>
    <property type="project" value="InterPro"/>
</dbReference>
<dbReference type="VEuPathDB" id="CryptoDB:CMU_000280"/>